<accession>A0A364NH01</accession>
<dbReference type="FunFam" id="1.10.455.10:FF:000006">
    <property type="entry name" value="37S ribosomal protein S7, mitochondrial"/>
    <property type="match status" value="1"/>
</dbReference>
<feature type="region of interest" description="Disordered" evidence="8">
    <location>
        <begin position="103"/>
        <end position="133"/>
    </location>
</feature>
<feature type="compositionally biased region" description="Basic residues" evidence="8">
    <location>
        <begin position="662"/>
        <end position="675"/>
    </location>
</feature>
<evidence type="ECO:0000259" key="11">
    <source>
        <dbReference type="Pfam" id="PF06985"/>
    </source>
</evidence>
<evidence type="ECO:0000259" key="9">
    <source>
        <dbReference type="Pfam" id="PF00177"/>
    </source>
</evidence>
<keyword evidence="13" id="KW-1185">Reference proteome</keyword>
<feature type="compositionally biased region" description="Polar residues" evidence="8">
    <location>
        <begin position="520"/>
        <end position="532"/>
    </location>
</feature>
<evidence type="ECO:0000259" key="10">
    <source>
        <dbReference type="Pfam" id="PF00582"/>
    </source>
</evidence>
<feature type="compositionally biased region" description="Low complexity" evidence="8">
    <location>
        <begin position="643"/>
        <end position="653"/>
    </location>
</feature>
<evidence type="ECO:0000256" key="1">
    <source>
        <dbReference type="ARBA" id="ARBA00004173"/>
    </source>
</evidence>
<organism evidence="12 13">
    <name type="scientific">Stemphylium lycopersici</name>
    <name type="common">Tomato gray leaf spot disease fungus</name>
    <name type="synonym">Thyrospora lycopersici</name>
    <dbReference type="NCBI Taxonomy" id="183478"/>
    <lineage>
        <taxon>Eukaryota</taxon>
        <taxon>Fungi</taxon>
        <taxon>Dikarya</taxon>
        <taxon>Ascomycota</taxon>
        <taxon>Pezizomycotina</taxon>
        <taxon>Dothideomycetes</taxon>
        <taxon>Pleosporomycetidae</taxon>
        <taxon>Pleosporales</taxon>
        <taxon>Pleosporineae</taxon>
        <taxon>Pleosporaceae</taxon>
        <taxon>Stemphylium</taxon>
    </lineage>
</organism>
<comment type="function">
    <text evidence="6">Component of the mitochondrial ribosome (mitoribosome), a dedicated translation machinery responsible for the synthesis of mitochondrial genome-encoded proteins, including at least some of the essential transmembrane subunits of the mitochondrial respiratory chain. The mitoribosomes are attached to the mitochondrial inner membrane and translation products are cotranslationally integrated into the membrane.</text>
</comment>
<dbReference type="Pfam" id="PF00582">
    <property type="entry name" value="Usp"/>
    <property type="match status" value="1"/>
</dbReference>
<keyword evidence="4" id="KW-0496">Mitochondrion</keyword>
<dbReference type="CDD" id="cd23659">
    <property type="entry name" value="USP_At3g01520-like"/>
    <property type="match status" value="1"/>
</dbReference>
<feature type="region of interest" description="Disordered" evidence="8">
    <location>
        <begin position="425"/>
        <end position="479"/>
    </location>
</feature>
<feature type="compositionally biased region" description="Low complexity" evidence="8">
    <location>
        <begin position="113"/>
        <end position="124"/>
    </location>
</feature>
<evidence type="ECO:0000256" key="2">
    <source>
        <dbReference type="ARBA" id="ARBA00007151"/>
    </source>
</evidence>
<dbReference type="InterPro" id="IPR036823">
    <property type="entry name" value="Ribosomal_uS7_dom_sf"/>
</dbReference>
<dbReference type="GO" id="GO:1990904">
    <property type="term" value="C:ribonucleoprotein complex"/>
    <property type="evidence" value="ECO:0007669"/>
    <property type="project" value="UniProtKB-KW"/>
</dbReference>
<evidence type="ECO:0000256" key="5">
    <source>
        <dbReference type="ARBA" id="ARBA00023274"/>
    </source>
</evidence>
<evidence type="ECO:0000256" key="6">
    <source>
        <dbReference type="ARBA" id="ARBA00037226"/>
    </source>
</evidence>
<dbReference type="Proteomes" id="UP000249619">
    <property type="component" value="Unassembled WGS sequence"/>
</dbReference>
<evidence type="ECO:0000256" key="8">
    <source>
        <dbReference type="SAM" id="MobiDB-lite"/>
    </source>
</evidence>
<reference evidence="13" key="1">
    <citation type="submission" date="2018-05" db="EMBL/GenBank/DDBJ databases">
        <title>Draft genome sequence of Stemphylium lycopersici strain CIDEFI 213.</title>
        <authorList>
            <person name="Medina R."/>
            <person name="Franco M.E.E."/>
            <person name="Lucentini C.G."/>
            <person name="Saparrat M.C.N."/>
            <person name="Balatti P.A."/>
        </authorList>
    </citation>
    <scope>NUCLEOTIDE SEQUENCE [LARGE SCALE GENOMIC DNA]</scope>
    <source>
        <strain evidence="13">CIDEFI 213</strain>
    </source>
</reference>
<dbReference type="GO" id="GO:0005739">
    <property type="term" value="C:mitochondrion"/>
    <property type="evidence" value="ECO:0007669"/>
    <property type="project" value="UniProtKB-SubCell"/>
</dbReference>
<feature type="region of interest" description="Disordered" evidence="8">
    <location>
        <begin position="36"/>
        <end position="87"/>
    </location>
</feature>
<feature type="region of interest" description="Disordered" evidence="8">
    <location>
        <begin position="719"/>
        <end position="755"/>
    </location>
</feature>
<dbReference type="EMBL" id="QGDH01000002">
    <property type="protein sequence ID" value="RAR16559.1"/>
    <property type="molecule type" value="Genomic_DNA"/>
</dbReference>
<dbReference type="Gene3D" id="1.10.455.10">
    <property type="entry name" value="Ribosomal protein S7 domain"/>
    <property type="match status" value="1"/>
</dbReference>
<evidence type="ECO:0000313" key="13">
    <source>
        <dbReference type="Proteomes" id="UP000249619"/>
    </source>
</evidence>
<dbReference type="InterPro" id="IPR014729">
    <property type="entry name" value="Rossmann-like_a/b/a_fold"/>
</dbReference>
<comment type="similarity">
    <text evidence="2">Belongs to the universal ribosomal protein uS7 family.</text>
</comment>
<protein>
    <recommendedName>
        <fullName evidence="7">Small ribosomal subunit protein uS7m</fullName>
    </recommendedName>
</protein>
<dbReference type="STRING" id="183478.A0A364NH01"/>
<feature type="region of interest" description="Disordered" evidence="8">
    <location>
        <begin position="606"/>
        <end position="684"/>
    </location>
</feature>
<feature type="region of interest" description="Disordered" evidence="8">
    <location>
        <begin position="501"/>
        <end position="578"/>
    </location>
</feature>
<feature type="compositionally biased region" description="Polar residues" evidence="8">
    <location>
        <begin position="742"/>
        <end position="754"/>
    </location>
</feature>
<dbReference type="PANTHER" id="PTHR46100:SF4">
    <property type="entry name" value="USPA DOMAIN-CONTAINING PROTEIN"/>
    <property type="match status" value="1"/>
</dbReference>
<gene>
    <name evidence="12" type="ORF">DDE83_000125</name>
</gene>
<keyword evidence="3" id="KW-0689">Ribosomal protein</keyword>
<dbReference type="InterPro" id="IPR006016">
    <property type="entry name" value="UspA"/>
</dbReference>
<dbReference type="InterPro" id="IPR006015">
    <property type="entry name" value="Universal_stress_UspA"/>
</dbReference>
<keyword evidence="5" id="KW-0687">Ribonucleoprotein</keyword>
<dbReference type="CDD" id="cd14868">
    <property type="entry name" value="uS7_Mitochondria_Fungi"/>
    <property type="match status" value="1"/>
</dbReference>
<evidence type="ECO:0000256" key="4">
    <source>
        <dbReference type="ARBA" id="ARBA00023128"/>
    </source>
</evidence>
<feature type="compositionally biased region" description="Basic and acidic residues" evidence="8">
    <location>
        <begin position="48"/>
        <end position="65"/>
    </location>
</feature>
<dbReference type="InterPro" id="IPR010730">
    <property type="entry name" value="HET"/>
</dbReference>
<comment type="subcellular location">
    <subcellularLocation>
        <location evidence="1">Mitochondrion</location>
    </subcellularLocation>
</comment>
<dbReference type="PRINTS" id="PR01438">
    <property type="entry name" value="UNVRSLSTRESS"/>
</dbReference>
<name>A0A364NH01_STELY</name>
<feature type="domain" description="Small ribosomal subunit protein uS7" evidence="9">
    <location>
        <begin position="178"/>
        <end position="337"/>
    </location>
</feature>
<dbReference type="Gene3D" id="3.40.50.620">
    <property type="entry name" value="HUPs"/>
    <property type="match status" value="1"/>
</dbReference>
<proteinExistence type="inferred from homology"/>
<dbReference type="Pfam" id="PF06985">
    <property type="entry name" value="HET"/>
    <property type="match status" value="1"/>
</dbReference>
<feature type="compositionally biased region" description="Low complexity" evidence="8">
    <location>
        <begin position="542"/>
        <end position="561"/>
    </location>
</feature>
<feature type="compositionally biased region" description="Low complexity" evidence="8">
    <location>
        <begin position="431"/>
        <end position="448"/>
    </location>
</feature>
<feature type="domain" description="UspA" evidence="10">
    <location>
        <begin position="814"/>
        <end position="1001"/>
    </location>
</feature>
<comment type="caution">
    <text evidence="12">The sequence shown here is derived from an EMBL/GenBank/DDBJ whole genome shotgun (WGS) entry which is preliminary data.</text>
</comment>
<dbReference type="GO" id="GO:0005840">
    <property type="term" value="C:ribosome"/>
    <property type="evidence" value="ECO:0007669"/>
    <property type="project" value="UniProtKB-KW"/>
</dbReference>
<dbReference type="InterPro" id="IPR047988">
    <property type="entry name" value="Ribosomal_uS7m_fungi"/>
</dbReference>
<dbReference type="InterPro" id="IPR023798">
    <property type="entry name" value="Ribosomal_uS7_dom"/>
</dbReference>
<dbReference type="PANTHER" id="PTHR46100">
    <property type="entry name" value="IMP2'P"/>
    <property type="match status" value="1"/>
</dbReference>
<sequence>MPPRLNIAAFARPIAFRPRPQVQWPARSALRLAPSQCRLYSDSTKPPAADRSKREDAKPIEHVSEEAASMAQTMGEEGPDLSQGTPIEDVVRGDKAAQENLPKVMQDKLNSQKPKTTPNGPPKGSRSYSTMTTQTSGDGGLDMGLVDFQNASKAPATPGLKYEMPSLPLPKDGHVKHRHDPVVDQVTNLLMRHGKKSVAERNMALILQHLRTSPIPNINPSRPLLPGAPPPSHLPLNPVLYLTLAIDSVAPLMRIRSQRGAAGGGVALQIPVPLGQRQRRRAAIQWIMAAASKRRNMGSGKNSFAQRIAQELIAVVQGTSGIWDRRNAIHKLGVAARANIVLPKKSLVPKSPIMLFALSHLPREHDRDCHLAANTLPPHSTPTRDLSPTNTFARARSAHIATTMASLEAAIDEEMREVVKLLEGNQRRAESPVARAQSPSSAASPVRSMLDVDEPAQRRSSSRGNTGIPFAMPKSPRRVNPESAYKFEMLPSIDAHAMPKRVSQGGKLDAAPKPRAMSSVYGNSAGFLNSSNSRDRHNSVNGPLGRSKSGSPGPGRSASPATRMLNPTPPASASNITFVTDSGKRIDMDTAYRKLSDSALARSEGGLASLPNRKGSDPVKGTSTAPGGGVRLATDDDGEDSAAVESSENNSDSSDWDDGWKKTKKRERGRQRSRKTSAGTDSMGREVITAKSLLAAAEQERRDVAVSYKVRSLLEPSINVTGPNGERMSRRNSSGVVHPHTSFDQGGSGLSTPVHSDHEDELAEIKSAQQLSLNISPIQSSPEAHRCVRQVIRGDYVQFAEDATKGLRRQRVYLVSTDLSDEAAYALEWTIGTVLRDGDTLLAVYAVDEETGVATTDASGAPISQGTTGRQESDHLKRTLSNHDGLPTTRPGFSALSNSIMATEANVSAMGKAEKDRYQACVEVSDRCVKLLRKTRLQVRAVVEVFHCKSPKHMITEVIDFLEPTLVILGSRGRNALKGVLLGSFSNYLVTKSSVPVMVARKRLRKHNLNRLAPSVVKEFIPKDTVENTFPFRLMNDIDFHGDEEGYIALSYCRKQASGNTPRRVVTPIGDLPFGWQKEVEQFPLPTSSALFQAVVRERNIGEGLWFDQVCIEQESEAERVAIIGAIDNVYKNARAVVVALDDMVVTPEEEQFLRYYVEQYNYCEVPLGQQPNLGLNPPFMQQYDLLKTLLHRIISSDWFERAWCAHEMRMGRNHVFLIPCLRHYEDEVQTIVRFTGAFFTHLLALASEVHSFTPALATKVHSLFEFFERQAFDKRSPSALATPDNQQYTDSTVTSSMSMVAETFRLKAGGNPRLPEYLRRLDANRDKTSIALNASGLPLALAPPNPFSRPNLEDECLRSLLLVGIAARDPVALCTTGTPLQLHDGSTSWLCRPTSVDTSTSRLPRRFPREANQIIQATDGRAEYAQLDLIFLDLPHRNQPSPSFPNHVVRARMLIDLCVQYRIPGPGLWSFSQAPDHPRTPALRNIFIQTLACILECGPQWVLEVMSSVHEPNMPRMEPYTIEMLLNPHLILQNYILLAEGQAAMVSLVHLLSTLITSGIPWPSGASERTHGPLIISAPNSSSAYDYDGPPTRGSRAIIFAPFEHSRTLLIAVPEVIKGAEYSALARGWILTSMNPYTGSPKPTVSWTLQSKGAIFGDMNFNSRLAGSGERDVRNHRVYGPSRR</sequence>
<evidence type="ECO:0000256" key="3">
    <source>
        <dbReference type="ARBA" id="ARBA00022980"/>
    </source>
</evidence>
<dbReference type="SUPFAM" id="SSF47973">
    <property type="entry name" value="Ribosomal protein S7"/>
    <property type="match status" value="1"/>
</dbReference>
<evidence type="ECO:0000256" key="7">
    <source>
        <dbReference type="ARBA" id="ARBA00039306"/>
    </source>
</evidence>
<feature type="domain" description="Heterokaryon incompatibility" evidence="11">
    <location>
        <begin position="1047"/>
        <end position="1208"/>
    </location>
</feature>
<dbReference type="SUPFAM" id="SSF52402">
    <property type="entry name" value="Adenine nucleotide alpha hydrolases-like"/>
    <property type="match status" value="1"/>
</dbReference>
<evidence type="ECO:0000313" key="12">
    <source>
        <dbReference type="EMBL" id="RAR16559.1"/>
    </source>
</evidence>
<dbReference type="Pfam" id="PF00177">
    <property type="entry name" value="Ribosomal_S7"/>
    <property type="match status" value="1"/>
</dbReference>